<keyword evidence="3" id="KW-1185">Reference proteome</keyword>
<evidence type="ECO:0000313" key="2">
    <source>
        <dbReference type="EMBL" id="PJF19191.1"/>
    </source>
</evidence>
<dbReference type="EMBL" id="MTSL01000075">
    <property type="protein sequence ID" value="PJF19191.1"/>
    <property type="molecule type" value="Genomic_DNA"/>
</dbReference>
<reference evidence="2 3" key="1">
    <citation type="submission" date="2016-10" db="EMBL/GenBank/DDBJ databases">
        <title>The genome of Paramicrosporidium saccamoebae is the missing link in understanding Cryptomycota and Microsporidia evolution.</title>
        <authorList>
            <person name="Quandt C.A."/>
            <person name="Beaudet D."/>
            <person name="Corsaro D."/>
            <person name="Michel R."/>
            <person name="Corradi N."/>
            <person name="James T."/>
        </authorList>
    </citation>
    <scope>NUCLEOTIDE SEQUENCE [LARGE SCALE GENOMIC DNA]</scope>
    <source>
        <strain evidence="2 3">KSL3</strain>
    </source>
</reference>
<name>A0A2H9TN39_9FUNG</name>
<protein>
    <submittedName>
        <fullName evidence="2">Uncharacterized protein</fullName>
    </submittedName>
</protein>
<gene>
    <name evidence="2" type="ORF">PSACC_01037</name>
</gene>
<sequence>MHKVQSRATIKTRLLDGDLSEALESALFGGGDGFSMLLDMVERGKVDLGIVLNYLGSRLHRNVPSYGLQRMSMILVTILTIAPAAEDIVYLIVRTFPDLLPTLSQTMLLEEKGAFSQFLRNGLEEWVQMPLFSHQITTLELKRCISVILRNVADADSLPLVVAFIRNLNSAPEHIPEVLLLVQQLLSGLCITGDANLSIAVLEFAYSCKRAVPEMDTSNLLKLIGKIECPYSSLLAAICSCPLFTENEIVTILRLSPESQSDPATQLAALFALSDYPFLGEENEKVINNILELPTCDAVVDISGEIHDSFVLLMSVSISSPEPSPATQDWQDFDVAYSAFFHSAMAILKSPTKMLLEQLVAITEFHPILAQRLLLLVSLCLKNPPSRDFFVDTVQCLLRISDIDDFCRERASTLLRSLCGSSLAIQQVVLPLIARQLHKYQRLANSVMSNIPSLVYSENATASSVAAYAVTISTLAKMVHKRTYMDFAFSSIRMWNEIVKPALLVDTKSLGNNDYNSALCNLVSTLSSRIPPDLEVYDSVEPVIMEGFQFLVENVLVNPAASLEALLQFPTGLLTSHNVDLMQIFMKTCSTEIFDEDAMCRFLGSWIAQEINQMPKSLFLGTSSMKSGKATAKKPSPVDAKITALWSTNPIYAAKKIVACGSMKELSVVLGQLPALPSLTMQHWLLRLEFFSLLWKGIHQVLMATSDHAEFAQVEGDLSAMLLARLGQGQSVASVSYALIAWAALAAASTFIDANHSRARDALQMVLGGEMVPERFQTNEEVFAIRTVAVRLLFDTLEDSHQRSFQNQVTLFLSTLKPAENSWLWLVYEYSFGTKWPSTIRSEKASQSGLEPMFSTPNWSLAEFQSLVEDTELRVKSEPAGLAGMTLYGLGRAACRTIPKPQEWINGLLNGLLSPGPAIKKTEHCYALAGLVGIGSDAVTGHSELEEPLTKALGATTDARLQTWLVVLLHRVLAGSSTAVSPIGEKSLNRFGSDSLFGCCLDILISHPKFSDTILAAFCNQSVLPLLDWSWLPTTPAGLQLAWKHFQSGSPGQQSHRVNKSLIQILANSIEDEQSIIESGKLTKLIEAIGPDSDTANRILIAQSLQLRNDETLLNALMASDTFVFDQDLLVNLLETCNISASSWKMIAEKKIQVPGASELLKFLATSDLDDAIEACPAWTFVVSTIISANDIANLISAYIMRPDDADKIVELIMQSLRHRAHPFTRLANGMTRDRLRRVRIQREKSSVKAPVPSTRTKSELDSLELFKCLEEDITSERIFDAIKLSNSKDANGKDIMVPSLIPGVEISLENLFKSLVCAMNVNQKERLLCQWSETPLKRLKNGGIQLVFTTIDNRSVCPETFYFVTEALEKLKMTVEDDPNGDFNAPELNQEVKKIEGDVSGNTNSNVPLVPAIEFKKRRAVGPKQPNNIPEDGSWNTLTPGVSAERASQTKSPDLVPRPDSELISFVKRVTKIQSRILCVPLVGPFDHKGAANSSPVYIRTVPSLSTIFVPKVDSMRMLMGFVYWLN</sequence>
<feature type="compositionally biased region" description="Polar residues" evidence="1">
    <location>
        <begin position="1435"/>
        <end position="1453"/>
    </location>
</feature>
<organism evidence="2 3">
    <name type="scientific">Paramicrosporidium saccamoebae</name>
    <dbReference type="NCBI Taxonomy" id="1246581"/>
    <lineage>
        <taxon>Eukaryota</taxon>
        <taxon>Fungi</taxon>
        <taxon>Fungi incertae sedis</taxon>
        <taxon>Cryptomycota</taxon>
        <taxon>Cryptomycota incertae sedis</taxon>
        <taxon>Paramicrosporidium</taxon>
    </lineage>
</organism>
<comment type="caution">
    <text evidence="2">The sequence shown here is derived from an EMBL/GenBank/DDBJ whole genome shotgun (WGS) entry which is preliminary data.</text>
</comment>
<evidence type="ECO:0000313" key="3">
    <source>
        <dbReference type="Proteomes" id="UP000240830"/>
    </source>
</evidence>
<proteinExistence type="predicted"/>
<feature type="region of interest" description="Disordered" evidence="1">
    <location>
        <begin position="1421"/>
        <end position="1457"/>
    </location>
</feature>
<accession>A0A2H9TN39</accession>
<evidence type="ECO:0000256" key="1">
    <source>
        <dbReference type="SAM" id="MobiDB-lite"/>
    </source>
</evidence>
<dbReference type="Proteomes" id="UP000240830">
    <property type="component" value="Unassembled WGS sequence"/>
</dbReference>